<sequence length="89" mass="9475">MAALGALVRNRRLEQAMRIDDAADLLGVSASVLSRLENGHPVGSDRLLRVLEGFGLIMLVLPKNESTTALRALNEPTSHAKASLRGGQS</sequence>
<evidence type="ECO:0000259" key="1">
    <source>
        <dbReference type="PROSITE" id="PS50943"/>
    </source>
</evidence>
<dbReference type="AlphaFoldDB" id="A0A242MZ88"/>
<dbReference type="Pfam" id="PF13560">
    <property type="entry name" value="HTH_31"/>
    <property type="match status" value="1"/>
</dbReference>
<accession>A0A242MZ88</accession>
<dbReference type="CDD" id="cd00093">
    <property type="entry name" value="HTH_XRE"/>
    <property type="match status" value="1"/>
</dbReference>
<gene>
    <name evidence="2" type="ORF">PAMC26577_11170</name>
</gene>
<dbReference type="EMBL" id="NBTZ01000037">
    <property type="protein sequence ID" value="OTP76444.1"/>
    <property type="molecule type" value="Genomic_DNA"/>
</dbReference>
<dbReference type="InterPro" id="IPR010982">
    <property type="entry name" value="Lambda_DNA-bd_dom_sf"/>
</dbReference>
<protein>
    <submittedName>
        <fullName evidence="2">Helix-turn-helix motif</fullName>
    </submittedName>
</protein>
<evidence type="ECO:0000313" key="3">
    <source>
        <dbReference type="Proteomes" id="UP000195221"/>
    </source>
</evidence>
<dbReference type="Proteomes" id="UP000195221">
    <property type="component" value="Unassembled WGS sequence"/>
</dbReference>
<evidence type="ECO:0000313" key="2">
    <source>
        <dbReference type="EMBL" id="OTP76444.1"/>
    </source>
</evidence>
<proteinExistence type="predicted"/>
<dbReference type="RefSeq" id="WP_083638098.1">
    <property type="nucleotide sequence ID" value="NZ_MSRG01000087.1"/>
</dbReference>
<dbReference type="PROSITE" id="PS50943">
    <property type="entry name" value="HTH_CROC1"/>
    <property type="match status" value="1"/>
</dbReference>
<organism evidence="2 3">
    <name type="scientific">Caballeronia sordidicola</name>
    <name type="common">Burkholderia sordidicola</name>
    <dbReference type="NCBI Taxonomy" id="196367"/>
    <lineage>
        <taxon>Bacteria</taxon>
        <taxon>Pseudomonadati</taxon>
        <taxon>Pseudomonadota</taxon>
        <taxon>Betaproteobacteria</taxon>
        <taxon>Burkholderiales</taxon>
        <taxon>Burkholderiaceae</taxon>
        <taxon>Caballeronia</taxon>
    </lineage>
</organism>
<dbReference type="InterPro" id="IPR001387">
    <property type="entry name" value="Cro/C1-type_HTH"/>
</dbReference>
<feature type="domain" description="HTH cro/C1-type" evidence="1">
    <location>
        <begin position="8"/>
        <end position="61"/>
    </location>
</feature>
<dbReference type="SMART" id="SM00530">
    <property type="entry name" value="HTH_XRE"/>
    <property type="match status" value="1"/>
</dbReference>
<dbReference type="SUPFAM" id="SSF47413">
    <property type="entry name" value="lambda repressor-like DNA-binding domains"/>
    <property type="match status" value="1"/>
</dbReference>
<dbReference type="GO" id="GO:0003677">
    <property type="term" value="F:DNA binding"/>
    <property type="evidence" value="ECO:0007669"/>
    <property type="project" value="InterPro"/>
</dbReference>
<dbReference type="Gene3D" id="1.10.260.40">
    <property type="entry name" value="lambda repressor-like DNA-binding domains"/>
    <property type="match status" value="1"/>
</dbReference>
<comment type="caution">
    <text evidence="2">The sequence shown here is derived from an EMBL/GenBank/DDBJ whole genome shotgun (WGS) entry which is preliminary data.</text>
</comment>
<name>A0A242MZ88_CABSO</name>
<reference evidence="2 3" key="1">
    <citation type="submission" date="2017-03" db="EMBL/GenBank/DDBJ databases">
        <title>Genome analysis of strain PAMC 26577.</title>
        <authorList>
            <person name="Oh H.-M."/>
            <person name="Yang J.-A."/>
        </authorList>
    </citation>
    <scope>NUCLEOTIDE SEQUENCE [LARGE SCALE GENOMIC DNA]</scope>
    <source>
        <strain evidence="2 3">PAMC 26577</strain>
    </source>
</reference>